<dbReference type="OrthoDB" id="337830at2"/>
<dbReference type="PROSITE" id="PS51318">
    <property type="entry name" value="TAT"/>
    <property type="match status" value="1"/>
</dbReference>
<dbReference type="Proteomes" id="UP000195273">
    <property type="component" value="Chromosome"/>
</dbReference>
<protein>
    <recommendedName>
        <fullName evidence="4">Tryptophan 2-monooxygenase</fullName>
        <ecNumber evidence="3">1.13.12.3</ecNumber>
    </recommendedName>
</protein>
<keyword evidence="8" id="KW-0560">Oxidoreductase</keyword>
<dbReference type="SUPFAM" id="SSF51905">
    <property type="entry name" value="FAD/NAD(P)-binding domain"/>
    <property type="match status" value="1"/>
</dbReference>
<accession>A0A1Y0E9K9</accession>
<dbReference type="EMBL" id="CP021431">
    <property type="protein sequence ID" value="ARU00297.1"/>
    <property type="molecule type" value="Genomic_DNA"/>
</dbReference>
<evidence type="ECO:0000313" key="9">
    <source>
        <dbReference type="Proteomes" id="UP000195273"/>
    </source>
</evidence>
<dbReference type="GO" id="GO:0050361">
    <property type="term" value="F:tryptophan 2-monooxygenase activity"/>
    <property type="evidence" value="ECO:0007669"/>
    <property type="project" value="UniProtKB-EC"/>
</dbReference>
<dbReference type="InterPro" id="IPR036188">
    <property type="entry name" value="FAD/NAD-bd_sf"/>
</dbReference>
<comment type="similarity">
    <text evidence="2">Belongs to the tryptophan 2-monooxygenase family.</text>
</comment>
<dbReference type="Gene3D" id="3.90.660.10">
    <property type="match status" value="1"/>
</dbReference>
<keyword evidence="9" id="KW-1185">Reference proteome</keyword>
<dbReference type="SUPFAM" id="SSF54373">
    <property type="entry name" value="FAD-linked reductases, C-terminal domain"/>
    <property type="match status" value="1"/>
</dbReference>
<dbReference type="PANTHER" id="PTHR10742:SF342">
    <property type="entry name" value="AMINE OXIDASE"/>
    <property type="match status" value="1"/>
</dbReference>
<comment type="pathway">
    <text evidence="1">Plant hormone metabolism; auxin biosynthesis.</text>
</comment>
<dbReference type="GO" id="GO:0009851">
    <property type="term" value="P:auxin biosynthetic process"/>
    <property type="evidence" value="ECO:0007669"/>
    <property type="project" value="UniProtKB-KW"/>
</dbReference>
<evidence type="ECO:0000256" key="6">
    <source>
        <dbReference type="ARBA" id="ARBA00047321"/>
    </source>
</evidence>
<sequence>MTSFTPTRRQLLTMIGQVAGSAAMYQAMTSLGFAQDSGYTQPIRLQGPRQGRRVLILGAGVAGMSAAYELRQAGYEVKILEYQDRHGGRCLTIRGGDRFTEMGGHEITCDFESDGYFNPGPWRLPVHHRAVMEYCRRLGVPLQPFIIKNNKAFLHAPDAFGGQPQRVGHVEKDMRGHIAELLAKSLDQRHLDDMVTHEDREKLLEGLQAWGVLNKDLRYRASDDLGGVRGWDVRPPGGLMPDKRPSEPVDLSPLLQSGLWDQLFNFNGYSFEPPMFEPVGGMDAIADAFAREVEEVIQLGARVTRIAQEDDGVTVTYEDANRGGSIQQETADWCICTIPLSVLAQIEVQCSDRMQKAIAAVPYASAFKVALEFRRRFWEQDDWIMGGISYTDLPLVQIAYPNYGFMTDGPAVLQAAYDTSTAGRNFTYSWSSMTPQERIEAAFALGRQIHPQYDAEFMSGTSWVWHRVDWSLGCYGQWTEDLRDQHYRALCEIDNRLVLAGEHCSEIPAWLEGALLSSLDAIKRLDQRENAA</sequence>
<proteinExistence type="inferred from homology"/>
<dbReference type="AlphaFoldDB" id="A0A1Y0E9K9"/>
<dbReference type="Pfam" id="PF01593">
    <property type="entry name" value="Amino_oxidase"/>
    <property type="match status" value="1"/>
</dbReference>
<dbReference type="PANTHER" id="PTHR10742">
    <property type="entry name" value="FLAVIN MONOAMINE OXIDASE"/>
    <property type="match status" value="1"/>
</dbReference>
<dbReference type="EC" id="1.13.12.3" evidence="3"/>
<dbReference type="InterPro" id="IPR050281">
    <property type="entry name" value="Flavin_monoamine_oxidase"/>
</dbReference>
<evidence type="ECO:0000256" key="2">
    <source>
        <dbReference type="ARBA" id="ARBA00005833"/>
    </source>
</evidence>
<dbReference type="GO" id="GO:0009063">
    <property type="term" value="P:amino acid catabolic process"/>
    <property type="evidence" value="ECO:0007669"/>
    <property type="project" value="TreeGrafter"/>
</dbReference>
<dbReference type="Gene3D" id="1.20.1440.240">
    <property type="match status" value="1"/>
</dbReference>
<dbReference type="Gene3D" id="3.50.50.60">
    <property type="entry name" value="FAD/NAD(P)-binding domain"/>
    <property type="match status" value="1"/>
</dbReference>
<name>A0A1Y0E9K9_9RHOB</name>
<dbReference type="KEGG" id="lvs:LOKVESSMR4R_00966"/>
<reference evidence="8 9" key="1">
    <citation type="submission" date="2017-05" db="EMBL/GenBank/DDBJ databases">
        <title>Genome Sequence of Loktanella vestfoldensis Strain SMR4r Isolated from a Culture of the Diatom Skeletonema marinoi.</title>
        <authorList>
            <person name="Topel M."/>
            <person name="Pinder M.I.M."/>
            <person name="Johansson O.N."/>
            <person name="Kourtchenko O."/>
            <person name="Godhe A."/>
            <person name="Clarke A.K."/>
        </authorList>
    </citation>
    <scope>NUCLEOTIDE SEQUENCE [LARGE SCALE GENOMIC DNA]</scope>
    <source>
        <strain evidence="8 9">SMR4r</strain>
    </source>
</reference>
<dbReference type="GO" id="GO:0001716">
    <property type="term" value="F:L-amino-acid oxidase activity"/>
    <property type="evidence" value="ECO:0007669"/>
    <property type="project" value="TreeGrafter"/>
</dbReference>
<feature type="domain" description="Amine oxidase" evidence="7">
    <location>
        <begin position="61"/>
        <end position="521"/>
    </location>
</feature>
<gene>
    <name evidence="8" type="primary">rebO</name>
    <name evidence="8" type="ORF">LOKVESSMR4R_00966</name>
</gene>
<evidence type="ECO:0000256" key="4">
    <source>
        <dbReference type="ARBA" id="ARBA00017871"/>
    </source>
</evidence>
<comment type="catalytic activity">
    <reaction evidence="6">
        <text>L-tryptophan + O2 = indole-3-acetamide + CO2 + H2O</text>
        <dbReference type="Rhea" id="RHEA:16165"/>
        <dbReference type="ChEBI" id="CHEBI:15377"/>
        <dbReference type="ChEBI" id="CHEBI:15379"/>
        <dbReference type="ChEBI" id="CHEBI:16031"/>
        <dbReference type="ChEBI" id="CHEBI:16526"/>
        <dbReference type="ChEBI" id="CHEBI:57912"/>
        <dbReference type="EC" id="1.13.12.3"/>
    </reaction>
</comment>
<evidence type="ECO:0000259" key="7">
    <source>
        <dbReference type="Pfam" id="PF01593"/>
    </source>
</evidence>
<dbReference type="InterPro" id="IPR002937">
    <property type="entry name" value="Amino_oxidase"/>
</dbReference>
<evidence type="ECO:0000313" key="8">
    <source>
        <dbReference type="EMBL" id="ARU00297.1"/>
    </source>
</evidence>
<evidence type="ECO:0000256" key="5">
    <source>
        <dbReference type="ARBA" id="ARBA00023070"/>
    </source>
</evidence>
<keyword evidence="5" id="KW-0073">Auxin biosynthesis</keyword>
<evidence type="ECO:0000256" key="1">
    <source>
        <dbReference type="ARBA" id="ARBA00004814"/>
    </source>
</evidence>
<organism evidence="8 9">
    <name type="scientific">Yoonia vestfoldensis</name>
    <dbReference type="NCBI Taxonomy" id="245188"/>
    <lineage>
        <taxon>Bacteria</taxon>
        <taxon>Pseudomonadati</taxon>
        <taxon>Pseudomonadota</taxon>
        <taxon>Alphaproteobacteria</taxon>
        <taxon>Rhodobacterales</taxon>
        <taxon>Paracoccaceae</taxon>
        <taxon>Yoonia</taxon>
    </lineage>
</organism>
<dbReference type="RefSeq" id="WP_087206537.1">
    <property type="nucleotide sequence ID" value="NZ_CP021431.1"/>
</dbReference>
<dbReference type="InterPro" id="IPR006311">
    <property type="entry name" value="TAT_signal"/>
</dbReference>
<evidence type="ECO:0000256" key="3">
    <source>
        <dbReference type="ARBA" id="ARBA00012535"/>
    </source>
</evidence>